<proteinExistence type="predicted"/>
<evidence type="ECO:0000313" key="1">
    <source>
        <dbReference type="EMBL" id="XCP82150.1"/>
    </source>
</evidence>
<accession>A0AAU8N425</accession>
<gene>
    <name evidence="1" type="ORF">ABXS69_09375</name>
</gene>
<dbReference type="EMBL" id="CP159989">
    <property type="protein sequence ID" value="XCP82150.1"/>
    <property type="molecule type" value="Genomic_DNA"/>
</dbReference>
<dbReference type="RefSeq" id="WP_366180395.1">
    <property type="nucleotide sequence ID" value="NZ_CP159989.1"/>
</dbReference>
<name>A0AAU8N425_9ACTO</name>
<sequence>MTEASTVNLPPLQSGSWSYGCSRTGSLTDILTRACSGPGSQEWQGIAYTTAGARALRTVSNNALGATDGQQVPLGSVYELRLWALIEDPRPQAGADDAGVLAHELRWLNGSGTAEIVLRSAAGAPTATTDAAPEPGQDTCWYRPNSYLQHGATAPFDADDEMTSVEIFTEDDYGNIVFVDELMTGAWG</sequence>
<reference evidence="1" key="1">
    <citation type="submission" date="2024-05" db="EMBL/GenBank/DDBJ databases">
        <title>Draft genome assemblies of 36 bacteria isolated from hibernating arctic ground squirrels.</title>
        <authorList>
            <person name="McKee H."/>
            <person name="Mullen L."/>
            <person name="Drown D.M."/>
            <person name="Duddleston K.N."/>
        </authorList>
    </citation>
    <scope>NUCLEOTIDE SEQUENCE</scope>
    <source>
        <strain evidence="1">AR004</strain>
    </source>
</reference>
<protein>
    <submittedName>
        <fullName evidence="1">Uncharacterized protein</fullName>
    </submittedName>
</protein>
<organism evidence="1">
    <name type="scientific">Actinomyces timonensis</name>
    <dbReference type="NCBI Taxonomy" id="1288391"/>
    <lineage>
        <taxon>Bacteria</taxon>
        <taxon>Bacillati</taxon>
        <taxon>Actinomycetota</taxon>
        <taxon>Actinomycetes</taxon>
        <taxon>Actinomycetales</taxon>
        <taxon>Actinomycetaceae</taxon>
        <taxon>Actinomyces</taxon>
    </lineage>
</organism>
<dbReference type="AlphaFoldDB" id="A0AAU8N425"/>